<dbReference type="EMBL" id="LT629777">
    <property type="protein sequence ID" value="SDT43782.1"/>
    <property type="molecule type" value="Genomic_DNA"/>
</dbReference>
<reference evidence="3" key="1">
    <citation type="submission" date="2016-10" db="EMBL/GenBank/DDBJ databases">
        <authorList>
            <person name="Varghese N."/>
            <person name="Submissions S."/>
        </authorList>
    </citation>
    <scope>NUCLEOTIDE SEQUENCE [LARGE SCALE GENOMIC DNA]</scope>
    <source>
        <strain evidence="3">ATCC 23835</strain>
    </source>
</reference>
<keyword evidence="3" id="KW-1185">Reference proteome</keyword>
<accession>A0A1H2ADG2</accession>
<dbReference type="Pfam" id="PF07201">
    <property type="entry name" value="HrpJ"/>
    <property type="match status" value="1"/>
</dbReference>
<dbReference type="GO" id="GO:0050709">
    <property type="term" value="P:negative regulation of protein secretion"/>
    <property type="evidence" value="ECO:0007669"/>
    <property type="project" value="InterPro"/>
</dbReference>
<dbReference type="NCBIfam" id="TIGR02568">
    <property type="entry name" value="LcrE"/>
    <property type="match status" value="1"/>
</dbReference>
<evidence type="ECO:0000313" key="2">
    <source>
        <dbReference type="EMBL" id="SDT43782.1"/>
    </source>
</evidence>
<dbReference type="GO" id="GO:0019867">
    <property type="term" value="C:outer membrane"/>
    <property type="evidence" value="ECO:0007669"/>
    <property type="project" value="InterPro"/>
</dbReference>
<evidence type="ECO:0000313" key="3">
    <source>
        <dbReference type="Proteomes" id="UP000199524"/>
    </source>
</evidence>
<dbReference type="InterPro" id="IPR003520">
    <property type="entry name" value="Invas_InvE"/>
</dbReference>
<dbReference type="SUPFAM" id="SSF140591">
    <property type="entry name" value="Type III secretion system domain"/>
    <property type="match status" value="1"/>
</dbReference>
<dbReference type="GO" id="GO:0030254">
    <property type="term" value="P:protein secretion by the type III secretion system"/>
    <property type="evidence" value="ECO:0007669"/>
    <property type="project" value="InterPro"/>
</dbReference>
<dbReference type="Proteomes" id="UP000199524">
    <property type="component" value="Chromosome I"/>
</dbReference>
<name>A0A1H2ADG2_9PSED</name>
<gene>
    <name evidence="2" type="ORF">SAMN05216598_5729</name>
</gene>
<dbReference type="GeneID" id="300210560"/>
<protein>
    <submittedName>
        <fullName evidence="2">Type III secretion protein W</fullName>
    </submittedName>
</protein>
<proteinExistence type="predicted"/>
<dbReference type="InterPro" id="IPR013401">
    <property type="entry name" value="T3SS_LcrE"/>
</dbReference>
<dbReference type="RefSeq" id="WP_090210777.1">
    <property type="nucleotide sequence ID" value="NZ_LT629777.1"/>
</dbReference>
<feature type="domain" description="Hypersensitivity response secretion-like HrpJ" evidence="1">
    <location>
        <begin position="45"/>
        <end position="205"/>
    </location>
</feature>
<dbReference type="GO" id="GO:0009986">
    <property type="term" value="C:cell surface"/>
    <property type="evidence" value="ECO:0007669"/>
    <property type="project" value="InterPro"/>
</dbReference>
<evidence type="ECO:0000259" key="1">
    <source>
        <dbReference type="Pfam" id="PF07201"/>
    </source>
</evidence>
<dbReference type="InterPro" id="IPR010812">
    <property type="entry name" value="HrpJ-like"/>
</dbReference>
<dbReference type="AlphaFoldDB" id="A0A1H2ADG2"/>
<dbReference type="Gene3D" id="1.10.150.630">
    <property type="match status" value="1"/>
</dbReference>
<organism evidence="2 3">
    <name type="scientific">Pseudomonas asplenii</name>
    <dbReference type="NCBI Taxonomy" id="53407"/>
    <lineage>
        <taxon>Bacteria</taxon>
        <taxon>Pseudomonadati</taxon>
        <taxon>Pseudomonadota</taxon>
        <taxon>Gammaproteobacteria</taxon>
        <taxon>Pseudomonadales</taxon>
        <taxon>Pseudomonadaceae</taxon>
        <taxon>Pseudomonas</taxon>
    </lineage>
</organism>
<dbReference type="PRINTS" id="PR01344">
    <property type="entry name" value="INVEPROTEIN"/>
</dbReference>
<sequence>MVSINSATSRAFMARLDAARQDAQAQAEVESTDQDSSPVALLQRFIQNSDEMSAALTRFRHRRHFELKADSCPESFEAVLDDDALPKAQQVLALARVADKPVEWLLQAARGLFPDDSDLVLVLRELLRRGQLSADARQRLERLLETVVAQASPRRLKAGINSALKARLFGRAMALRAGLLREAYRDYLESEVGAACCYEDWVALFGAARRATVLAFIEAALLTDIAAQDPSCSRREFGPLLARLADLKRLRSADSAFVGGMLADEFMRQYNGEESDWLVFFFGVLRYPDELDSLLAGVLGERVLLALHCQRSALLQVVRRACLQLPHELFADDDALSRLAGQFVALADIALAHERIERRQGAVSLDGAGD</sequence>